<dbReference type="PANTHER" id="PTHR11895">
    <property type="entry name" value="TRANSAMIDASE"/>
    <property type="match status" value="1"/>
</dbReference>
<dbReference type="Proteomes" id="UP000254792">
    <property type="component" value="Chromosome"/>
</dbReference>
<dbReference type="RefSeq" id="WP_115557723.1">
    <property type="nucleotide sequence ID" value="NZ_CP031376.1"/>
</dbReference>
<dbReference type="AlphaFoldDB" id="A0A345Z2G6"/>
<proteinExistence type="predicted"/>
<dbReference type="InterPro" id="IPR023631">
    <property type="entry name" value="Amidase_dom"/>
</dbReference>
<evidence type="ECO:0000313" key="2">
    <source>
        <dbReference type="EMBL" id="AXK50795.1"/>
    </source>
</evidence>
<dbReference type="Gene3D" id="3.90.1300.10">
    <property type="entry name" value="Amidase signature (AS) domain"/>
    <property type="match status" value="1"/>
</dbReference>
<name>A0A345Z2G6_9MOLU</name>
<dbReference type="Pfam" id="PF01425">
    <property type="entry name" value="Amidase"/>
    <property type="match status" value="1"/>
</dbReference>
<feature type="domain" description="Amidase" evidence="1">
    <location>
        <begin position="24"/>
        <end position="468"/>
    </location>
</feature>
<dbReference type="InterPro" id="IPR000120">
    <property type="entry name" value="Amidase"/>
</dbReference>
<dbReference type="GO" id="GO:0016740">
    <property type="term" value="F:transferase activity"/>
    <property type="evidence" value="ECO:0007669"/>
    <property type="project" value="UniProtKB-KW"/>
</dbReference>
<keyword evidence="2" id="KW-0808">Transferase</keyword>
<dbReference type="KEGG" id="salx:SALLE_v1c01190"/>
<gene>
    <name evidence="2" type="primary">gatA</name>
    <name evidence="2" type="ORF">SALLE_v1c01190</name>
</gene>
<dbReference type="EMBL" id="CP031376">
    <property type="protein sequence ID" value="AXK50795.1"/>
    <property type="molecule type" value="Genomic_DNA"/>
</dbReference>
<sequence>MKYENLSIVELNKLIVDKKITITDLTKAVLENVKKYEKENFMANTCSQLALQHAQTLDKNLVKDNFLYGIPYLMKDNFATKGIKTTSSSKILANFVPTYDSGLYDCLNDSKSLLIGKSALDELGMGGSGLYAATGIITNPRNSKHQVGGSSSGSAWAVAKGIVPFATGTDTGDSIRKPASYNGIVGFKPTYGAISRFGLFPYSPSLDHAGFFTRNVEDMAILADASFKKDKRDLTSIEILDKNFQKNINNFDKKIKFAYLKEVHEALPKELQNQYQNFYDKLKKDKIEVKEITFGQELLDAIPPVYMMISFSEAVSQNSNLNGINFTDRVNGSDFQEIMTNTRTELFGKIVKRRFIIGSYQLKRENQEILLEKAKKVRRLIANRIEEIYKLVDILILPPSIEVAPLVDTKKIVDLEDNEDEKLEFLNDILIMANFNGMPSITLPFVNKNDLPIGINLNAAPKKDLQLLQTAQFVENLIGIKNKIAGDKYE</sequence>
<dbReference type="SUPFAM" id="SSF75304">
    <property type="entry name" value="Amidase signature (AS) enzymes"/>
    <property type="match status" value="1"/>
</dbReference>
<accession>A0A345Z2G6</accession>
<dbReference type="InterPro" id="IPR036928">
    <property type="entry name" value="AS_sf"/>
</dbReference>
<reference evidence="2 3" key="1">
    <citation type="submission" date="2018-07" db="EMBL/GenBank/DDBJ databases">
        <title>Complete genome sequence of Spiroplasma alleghenense PLHS-1 (ATCC 51752).</title>
        <authorList>
            <person name="Chou L."/>
            <person name="Lee T.-Y."/>
            <person name="Tsai Y.-M."/>
            <person name="Kuo C.-H."/>
        </authorList>
    </citation>
    <scope>NUCLEOTIDE SEQUENCE [LARGE SCALE GENOMIC DNA]</scope>
    <source>
        <strain evidence="2 3">PLHS-1</strain>
    </source>
</reference>
<evidence type="ECO:0000313" key="3">
    <source>
        <dbReference type="Proteomes" id="UP000254792"/>
    </source>
</evidence>
<protein>
    <submittedName>
        <fullName evidence="2">Aspartyl/glutamyl-tRNA amidotransferase subunit A</fullName>
    </submittedName>
</protein>
<evidence type="ECO:0000259" key="1">
    <source>
        <dbReference type="Pfam" id="PF01425"/>
    </source>
</evidence>
<organism evidence="2 3">
    <name type="scientific">Spiroplasma alleghenense</name>
    <dbReference type="NCBI Taxonomy" id="216931"/>
    <lineage>
        <taxon>Bacteria</taxon>
        <taxon>Bacillati</taxon>
        <taxon>Mycoplasmatota</taxon>
        <taxon>Mollicutes</taxon>
        <taxon>Entomoplasmatales</taxon>
        <taxon>Spiroplasmataceae</taxon>
        <taxon>Spiroplasma</taxon>
    </lineage>
</organism>
<dbReference type="PANTHER" id="PTHR11895:SF151">
    <property type="entry name" value="GLUTAMYL-TRNA(GLN) AMIDOTRANSFERASE SUBUNIT A"/>
    <property type="match status" value="1"/>
</dbReference>
<dbReference type="OrthoDB" id="9811471at2"/>
<keyword evidence="3" id="KW-1185">Reference proteome</keyword>